<dbReference type="SMART" id="SM00530">
    <property type="entry name" value="HTH_XRE"/>
    <property type="match status" value="1"/>
</dbReference>
<dbReference type="InterPro" id="IPR050807">
    <property type="entry name" value="TransReg_Diox_bact_type"/>
</dbReference>
<dbReference type="GO" id="GO:0003677">
    <property type="term" value="F:DNA binding"/>
    <property type="evidence" value="ECO:0007669"/>
    <property type="project" value="UniProtKB-KW"/>
</dbReference>
<dbReference type="Proteomes" id="UP000676409">
    <property type="component" value="Chromosome"/>
</dbReference>
<gene>
    <name evidence="3" type="ORF">KCG34_09385</name>
</gene>
<dbReference type="PANTHER" id="PTHR46797">
    <property type="entry name" value="HTH-TYPE TRANSCRIPTIONAL REGULATOR"/>
    <property type="match status" value="1"/>
</dbReference>
<evidence type="ECO:0000259" key="2">
    <source>
        <dbReference type="PROSITE" id="PS50943"/>
    </source>
</evidence>
<dbReference type="RefSeq" id="WP_211940100.1">
    <property type="nucleotide sequence ID" value="NZ_CP073078.1"/>
</dbReference>
<evidence type="ECO:0000313" key="4">
    <source>
        <dbReference type="Proteomes" id="UP000676409"/>
    </source>
</evidence>
<dbReference type="KEGG" id="caul:KCG34_09385"/>
<dbReference type="PANTHER" id="PTHR46797:SF1">
    <property type="entry name" value="METHYLPHOSPHONATE SYNTHASE"/>
    <property type="match status" value="1"/>
</dbReference>
<dbReference type="PROSITE" id="PS50943">
    <property type="entry name" value="HTH_CROC1"/>
    <property type="match status" value="1"/>
</dbReference>
<dbReference type="Gene3D" id="1.10.260.40">
    <property type="entry name" value="lambda repressor-like DNA-binding domains"/>
    <property type="match status" value="1"/>
</dbReference>
<dbReference type="Pfam" id="PF01381">
    <property type="entry name" value="HTH_3"/>
    <property type="match status" value="1"/>
</dbReference>
<keyword evidence="4" id="KW-1185">Reference proteome</keyword>
<evidence type="ECO:0000256" key="1">
    <source>
        <dbReference type="ARBA" id="ARBA00023125"/>
    </source>
</evidence>
<dbReference type="GO" id="GO:0005829">
    <property type="term" value="C:cytosol"/>
    <property type="evidence" value="ECO:0007669"/>
    <property type="project" value="TreeGrafter"/>
</dbReference>
<dbReference type="SUPFAM" id="SSF47413">
    <property type="entry name" value="lambda repressor-like DNA-binding domains"/>
    <property type="match status" value="1"/>
</dbReference>
<feature type="domain" description="HTH cro/C1-type" evidence="2">
    <location>
        <begin position="21"/>
        <end position="75"/>
    </location>
</feature>
<name>A0A975G3D3_9CAUL</name>
<accession>A0A975G3D3</accession>
<dbReference type="GO" id="GO:0003700">
    <property type="term" value="F:DNA-binding transcription factor activity"/>
    <property type="evidence" value="ECO:0007669"/>
    <property type="project" value="TreeGrafter"/>
</dbReference>
<organism evidence="3 4">
    <name type="scientific">Phenylobacterium montanum</name>
    <dbReference type="NCBI Taxonomy" id="2823693"/>
    <lineage>
        <taxon>Bacteria</taxon>
        <taxon>Pseudomonadati</taxon>
        <taxon>Pseudomonadota</taxon>
        <taxon>Alphaproteobacteria</taxon>
        <taxon>Caulobacterales</taxon>
        <taxon>Caulobacteraceae</taxon>
        <taxon>Phenylobacterium</taxon>
    </lineage>
</organism>
<reference evidence="3" key="1">
    <citation type="submission" date="2021-04" db="EMBL/GenBank/DDBJ databases">
        <title>The complete genome sequence of Caulobacter sp. S6.</title>
        <authorList>
            <person name="Tang Y."/>
            <person name="Ouyang W."/>
            <person name="Liu Q."/>
            <person name="Huang B."/>
            <person name="Guo Z."/>
            <person name="Lei P."/>
        </authorList>
    </citation>
    <scope>NUCLEOTIDE SEQUENCE</scope>
    <source>
        <strain evidence="3">S6</strain>
    </source>
</reference>
<protein>
    <submittedName>
        <fullName evidence="3">Helix-turn-helix transcriptional regulator</fullName>
    </submittedName>
</protein>
<dbReference type="EMBL" id="CP073078">
    <property type="protein sequence ID" value="QUD90049.1"/>
    <property type="molecule type" value="Genomic_DNA"/>
</dbReference>
<dbReference type="InterPro" id="IPR001387">
    <property type="entry name" value="Cro/C1-type_HTH"/>
</dbReference>
<keyword evidence="1" id="KW-0238">DNA-binding</keyword>
<evidence type="ECO:0000313" key="3">
    <source>
        <dbReference type="EMBL" id="QUD90049.1"/>
    </source>
</evidence>
<sequence>MKEHDKESTPNRLDVALGLRIRQRRKSLGVSQTALADAIGLTFQQIQKYERGFNRVSFSRLVDIAHALDCRVVDLIGDLDDASIPSPLFRQNTAHLRESGAPELLAAYSAAPPALRRVILKLVLEIAKDQQARQSDEDLAGEDERIAS</sequence>
<dbReference type="CDD" id="cd00093">
    <property type="entry name" value="HTH_XRE"/>
    <property type="match status" value="1"/>
</dbReference>
<dbReference type="AlphaFoldDB" id="A0A975G3D3"/>
<proteinExistence type="predicted"/>
<dbReference type="InterPro" id="IPR010982">
    <property type="entry name" value="Lambda_DNA-bd_dom_sf"/>
</dbReference>